<dbReference type="Proteomes" id="UP000092971">
    <property type="component" value="Chromosome"/>
</dbReference>
<proteinExistence type="predicted"/>
<dbReference type="Gene3D" id="1.50.10.20">
    <property type="match status" value="1"/>
</dbReference>
<dbReference type="SUPFAM" id="SSF48208">
    <property type="entry name" value="Six-hairpin glycosidases"/>
    <property type="match status" value="1"/>
</dbReference>
<gene>
    <name evidence="1" type="ORF">CSTERTH_00315</name>
</gene>
<dbReference type="InterPro" id="IPR008930">
    <property type="entry name" value="Terpenoid_cyclase/PrenylTrfase"/>
</dbReference>
<protein>
    <submittedName>
        <fullName evidence="1">Glycosyltransferase</fullName>
    </submittedName>
</protein>
<dbReference type="InterPro" id="IPR008928">
    <property type="entry name" value="6-hairpin_glycosidase_sf"/>
</dbReference>
<accession>A0A1B1Y9Z4</accession>
<evidence type="ECO:0000313" key="1">
    <source>
        <dbReference type="EMBL" id="ANW97587.1"/>
    </source>
</evidence>
<dbReference type="GO" id="GO:0005975">
    <property type="term" value="P:carbohydrate metabolic process"/>
    <property type="evidence" value="ECO:0007669"/>
    <property type="project" value="InterPro"/>
</dbReference>
<dbReference type="AlphaFoldDB" id="A0A1B1Y9Z4"/>
<dbReference type="OrthoDB" id="9795873at2"/>
<reference evidence="1 2" key="1">
    <citation type="submission" date="2016-02" db="EMBL/GenBank/DDBJ databases">
        <title>Comparison of Clostridium stercorarium subspecies using comparative genomics and transcriptomics.</title>
        <authorList>
            <person name="Schellenberg J."/>
            <person name="Thallinger G."/>
            <person name="Levin D.B."/>
            <person name="Zhang X."/>
            <person name="Alvare G."/>
            <person name="Fristensky B."/>
            <person name="Sparling R."/>
        </authorList>
    </citation>
    <scope>NUCLEOTIDE SEQUENCE [LARGE SCALE GENOMIC DNA]</scope>
    <source>
        <strain evidence="1 2">DSM 2910</strain>
    </source>
</reference>
<organism evidence="1 2">
    <name type="scientific">Thermoclostridium stercorarium subsp. thermolacticum DSM 2910</name>
    <dbReference type="NCBI Taxonomy" id="1121336"/>
    <lineage>
        <taxon>Bacteria</taxon>
        <taxon>Bacillati</taxon>
        <taxon>Bacillota</taxon>
        <taxon>Clostridia</taxon>
        <taxon>Eubacteriales</taxon>
        <taxon>Oscillospiraceae</taxon>
        <taxon>Thermoclostridium</taxon>
    </lineage>
</organism>
<sequence length="355" mass="40476">MGKVAFNTVLKDDHIFRLTDDTGMLQHSRFAVPDPTFGYTTDDNARALIMALMLYEKYRSRKYLGLVYKYTSFLLNAQNENGKFRNFMSYERKWLEEEGSEDCFGRCIWAICYALSNEHTPKGVKYGLLHLLNKAMPNIPSLKSPRSKAYTIIGLARLEDKQAKNIVYGLARSLCEQYEAHRDGEWKWFENIVAYCNSIMPWSLMLAYKVTGERKFFDVARESLEFLEGVTFRYGYFKPVGCNGWYLKGGVPAEYDEQTVEACETALTYLDAYEITGNRDYLQKAKMCHAWYEGVNSKGLPLIDKESGACFDGLTEQGVNLNMGAESLVSYVISSLRISDVYASAADYGKLNMAT</sequence>
<evidence type="ECO:0000313" key="2">
    <source>
        <dbReference type="Proteomes" id="UP000092971"/>
    </source>
</evidence>
<keyword evidence="1" id="KW-0808">Transferase</keyword>
<dbReference type="RefSeq" id="WP_034843700.1">
    <property type="nucleotide sequence ID" value="NZ_CP014672.1"/>
</dbReference>
<name>A0A1B1Y9Z4_THEST</name>
<dbReference type="SUPFAM" id="SSF48239">
    <property type="entry name" value="Terpenoid cyclases/Protein prenyltransferases"/>
    <property type="match status" value="1"/>
</dbReference>
<dbReference type="GO" id="GO:0016740">
    <property type="term" value="F:transferase activity"/>
    <property type="evidence" value="ECO:0007669"/>
    <property type="project" value="UniProtKB-KW"/>
</dbReference>
<dbReference type="EMBL" id="CP014672">
    <property type="protein sequence ID" value="ANW97587.1"/>
    <property type="molecule type" value="Genomic_DNA"/>
</dbReference>